<dbReference type="PROSITE" id="PS50006">
    <property type="entry name" value="FHA_DOMAIN"/>
    <property type="match status" value="1"/>
</dbReference>
<gene>
    <name evidence="13" type="ORF">PENARI_c014G00187</name>
</gene>
<comment type="similarity">
    <text evidence="2 10">Belongs to the SEC16 family.</text>
</comment>
<feature type="compositionally biased region" description="Pro residues" evidence="11">
    <location>
        <begin position="653"/>
        <end position="666"/>
    </location>
</feature>
<dbReference type="Pfam" id="PF12935">
    <property type="entry name" value="Sec16_N"/>
    <property type="match status" value="1"/>
</dbReference>
<organism evidence="13 14">
    <name type="scientific">Penicillium arizonense</name>
    <dbReference type="NCBI Taxonomy" id="1835702"/>
    <lineage>
        <taxon>Eukaryota</taxon>
        <taxon>Fungi</taxon>
        <taxon>Dikarya</taxon>
        <taxon>Ascomycota</taxon>
        <taxon>Pezizomycotina</taxon>
        <taxon>Eurotiomycetes</taxon>
        <taxon>Eurotiomycetidae</taxon>
        <taxon>Eurotiales</taxon>
        <taxon>Aspergillaceae</taxon>
        <taxon>Penicillium</taxon>
    </lineage>
</organism>
<name>A0A1F5LDH4_PENAI</name>
<reference evidence="13 14" key="1">
    <citation type="journal article" date="2016" name="Sci. Rep.">
        <title>Penicillium arizonense, a new, genome sequenced fungal species, reveals a high chemical diversity in secreted metabolites.</title>
        <authorList>
            <person name="Grijseels S."/>
            <person name="Nielsen J.C."/>
            <person name="Randelovic M."/>
            <person name="Nielsen J."/>
            <person name="Nielsen K.F."/>
            <person name="Workman M."/>
            <person name="Frisvad J.C."/>
        </authorList>
    </citation>
    <scope>NUCLEOTIDE SEQUENCE [LARGE SCALE GENOMIC DNA]</scope>
    <source>
        <strain evidence="13 14">CBS 141311</strain>
    </source>
</reference>
<dbReference type="PANTHER" id="PTHR13402">
    <property type="entry name" value="RGPR-RELATED"/>
    <property type="match status" value="1"/>
</dbReference>
<dbReference type="FunFam" id="1.25.40.1030:FF:000008">
    <property type="entry name" value="Protein transport protein sec16"/>
    <property type="match status" value="1"/>
</dbReference>
<evidence type="ECO:0000256" key="7">
    <source>
        <dbReference type="ARBA" id="ARBA00023006"/>
    </source>
</evidence>
<feature type="compositionally biased region" description="Polar residues" evidence="11">
    <location>
        <begin position="266"/>
        <end position="290"/>
    </location>
</feature>
<evidence type="ECO:0000256" key="1">
    <source>
        <dbReference type="ARBA" id="ARBA00004397"/>
    </source>
</evidence>
<dbReference type="EMBL" id="LXJU01000014">
    <property type="protein sequence ID" value="OGE51268.1"/>
    <property type="molecule type" value="Genomic_DNA"/>
</dbReference>
<feature type="compositionally biased region" description="Low complexity" evidence="11">
    <location>
        <begin position="897"/>
        <end position="911"/>
    </location>
</feature>
<accession>A0A1F5LDH4</accession>
<feature type="compositionally biased region" description="Acidic residues" evidence="11">
    <location>
        <begin position="54"/>
        <end position="65"/>
    </location>
</feature>
<feature type="compositionally biased region" description="Low complexity" evidence="11">
    <location>
        <begin position="433"/>
        <end position="457"/>
    </location>
</feature>
<dbReference type="Pfam" id="PF12932">
    <property type="entry name" value="Sec16"/>
    <property type="match status" value="1"/>
</dbReference>
<feature type="region of interest" description="Disordered" evidence="11">
    <location>
        <begin position="1642"/>
        <end position="1784"/>
    </location>
</feature>
<dbReference type="OrthoDB" id="8918678at2759"/>
<feature type="compositionally biased region" description="Basic and acidic residues" evidence="11">
    <location>
        <begin position="1727"/>
        <end position="1749"/>
    </location>
</feature>
<keyword evidence="8 10" id="KW-0472">Membrane</keyword>
<sequence>MALQPPENDTDSWNPALLPEDSQGTYANALPEDGLAIAHDSKETALTDAKSPQSDEDFSAWDTSDEIGTAQPQYTSVDGLVNTMSPGADAAPSSDVPPIETQSSDTVTPVAAEAETFSESAFMREATPSTNKETAEFVPESVSAESNDNKEETSLEEIPPPNEAPNAASEDPWGLMEADNGNVLSGVAPSTEIPLPSSEPAIAAQREDCHEPAFVADPVIRTHEQTVVPEPTFEASDDVLPTTENLPLSENPQTSIPSETVDHPTSAPNDTHLSQQAANPETPTDTQSPWAQDMSRDVDSEDDSFFNQLNTQTKPIFSPPQAESRFEEGLPLLDQSPVSPEPVQVDKPIADVFSNDGDGEDFFGSLRSQENSQKTLQGNTQESFQENLEENLQQNFQQTPQESLLGSLQGTSQDDPHLTRKSTPQVLESVGFDIDSPASDASAAAQFDDIIKAASSEPPAPAEPSEEELAARWEAELGDSPDDDLAARWEAALDDDDILLENDSIPPVSEAPTEQIPIPPVSNGVPAGLNSPFQTPHTYSQPRPVPGVYTPHQPSTADLLQGMPGTAPPNSTAMPSYFSQQPQNPVTTRGESFAERSKEGYKSPYDLPDDISRPRKPVVTHRPVPPTVTSMPPPPPPAAPGMPMPAATTFPPTAAPPAAAAPPPAPKNFYEELPLAPPRTRPASSGRYTPNPQVAPTTGPSLPPPSQYVPSAPAVPQPVPQPIATPMQASLQPPEQLDPYASLASSAPAGPPPASRYSPQPAGLQAPSKPPSLPRYSPAPPPSSSARNRYASQPLNVPGHGLPFQPRTSSPLAHHEKVSYVPDPSQKPPSLEPAINLSPPRPQSSGFGNVPPSVPQYMSGPAGVARRESAGSSVQASPPQSRYAPQEYINEFAQRIAPPTNYTPAPPAMTTQTSPPPSDFQPGPLHRSQTQSPGRAMLSPRSSVQTIDTLPRPASVHGSGSPTKTVNPYAAVQAPSQTRAVTQHLEFIAPIDGQEHDSLERWKGAPIFKFGFGGSVLSSFPKHIPRYSAGQVAPMIKPSPGEIKTSQLNEFLPSTDTIVQHPGPLKAKSKKKDLVAWLSSKIAAFENLGVPTHDQVHSDTHKRHEERILLWKVVRLLVENDGNLEGSAEVQRSLRQAIFPHLAAPEADGSYGSAFAASAGFSPMELSSQPDAVDSQSLEELRSSLIAGDREKAVWGAVDRRLWGHAMIIASTMDKSIWKQVTQEFVRREVRSKAGNTESLAALYEIFAGNIEESIDELVPPSARAGLQLISKADGHSSTKNVLEGLDKWKDTLGLVLSNRSSEDHQALLALGRLLTSYGRTEAAHVCFIFSRAAVFGGPDDPQANIVLLGADHQRCASSLMDEDAILLTEAYEYATSVLSNSPLASFPHLLAFKMLNARCLVDRGRNSEAQSYCDAVAAALKATTRPSPYHHNRLYAEVEELSMRLRQTSSDNGSWISRPSMEKVSGSMWARFNSFVAGDESDAASTGSGKAGEATDFGPFANVAGTPTISRSPSVSDIYGSYPGAGAQPIPTGGGSKYHPSSQSQYAPNASPEQFKGRSSMDSQRSNPYFPPAGRRTSQEFSPSLDSQMSQGPVYVSPNMSGYQPTPPQSSYVPLAPVEEALSPAEAAPVTQPVVNGLFYQPPGHAGGSASESPYYQGPPGMPDSESPYAPPVASSSYEPLGGPMDMSSLQTEDQMAPGEQPKQKAFMDDDDDDDLAARAAAMQKAENDRKANEAFQKAAEEDAKRDAAQQSGKKGWFGGWFGGGKKEEAQTGGPIKAKLGEESSFYYDKDLKKWVNKKDPNSSAPVRATPPPPRGSAPPSRTASSGSMPPNGAPMAAGSRPPSSSSAAPPPFSSSPGISGLAAPPLPRSVSTGAAVPTPPGSSSGPPPRPSSSLTHASSIDDLLGAPTARKGNTVRGKKKGRYVDVMAQ</sequence>
<dbReference type="PANTHER" id="PTHR13402:SF6">
    <property type="entry name" value="SECRETORY 16, ISOFORM I"/>
    <property type="match status" value="1"/>
</dbReference>
<dbReference type="GO" id="GO:0006914">
    <property type="term" value="P:autophagy"/>
    <property type="evidence" value="ECO:0007669"/>
    <property type="project" value="UniProtKB-KW"/>
</dbReference>
<feature type="region of interest" description="Disordered" evidence="11">
    <location>
        <begin position="39"/>
        <end position="196"/>
    </location>
</feature>
<keyword evidence="5 10" id="KW-0931">ER-Golgi transport</keyword>
<dbReference type="GO" id="GO:0070973">
    <property type="term" value="P:protein localization to endoplasmic reticulum exit site"/>
    <property type="evidence" value="ECO:0007669"/>
    <property type="project" value="TreeGrafter"/>
</dbReference>
<feature type="compositionally biased region" description="Polar residues" evidence="11">
    <location>
        <begin position="242"/>
        <end position="258"/>
    </location>
</feature>
<dbReference type="InterPro" id="IPR024340">
    <property type="entry name" value="Sec16_CCD"/>
</dbReference>
<comment type="caution">
    <text evidence="13">The sequence shown here is derived from an EMBL/GenBank/DDBJ whole genome shotgun (WGS) entry which is preliminary data.</text>
</comment>
<dbReference type="GO" id="GO:0016192">
    <property type="term" value="P:vesicle-mediated transport"/>
    <property type="evidence" value="ECO:0007669"/>
    <property type="project" value="UniProtKB-KW"/>
</dbReference>
<feature type="compositionally biased region" description="Polar residues" evidence="11">
    <location>
        <begin position="1506"/>
        <end position="1516"/>
    </location>
</feature>
<feature type="compositionally biased region" description="Polar residues" evidence="11">
    <location>
        <begin position="870"/>
        <end position="880"/>
    </location>
</feature>
<feature type="compositionally biased region" description="Basic and acidic residues" evidence="11">
    <location>
        <begin position="592"/>
        <end position="601"/>
    </location>
</feature>
<keyword evidence="14" id="KW-1185">Reference proteome</keyword>
<keyword evidence="7 10" id="KW-0072">Autophagy</keyword>
<keyword evidence="4 10" id="KW-0256">Endoplasmic reticulum</keyword>
<evidence type="ECO:0000256" key="10">
    <source>
        <dbReference type="RuleBase" id="RU364101"/>
    </source>
</evidence>
<evidence type="ECO:0000256" key="6">
    <source>
        <dbReference type="ARBA" id="ARBA00022927"/>
    </source>
</evidence>
<feature type="region of interest" description="Disordered" evidence="11">
    <location>
        <begin position="225"/>
        <end position="469"/>
    </location>
</feature>
<feature type="compositionally biased region" description="Low complexity" evidence="11">
    <location>
        <begin position="111"/>
        <end position="121"/>
    </location>
</feature>
<feature type="region of interest" description="Disordered" evidence="11">
    <location>
        <begin position="1796"/>
        <end position="1931"/>
    </location>
</feature>
<evidence type="ECO:0000256" key="3">
    <source>
        <dbReference type="ARBA" id="ARBA00022448"/>
    </source>
</evidence>
<dbReference type="GO" id="GO:0007030">
    <property type="term" value="P:Golgi organization"/>
    <property type="evidence" value="ECO:0007669"/>
    <property type="project" value="TreeGrafter"/>
</dbReference>
<feature type="compositionally biased region" description="Polar residues" evidence="11">
    <location>
        <begin position="399"/>
        <end position="413"/>
    </location>
</feature>
<dbReference type="GO" id="GO:0015031">
    <property type="term" value="P:protein transport"/>
    <property type="evidence" value="ECO:0007669"/>
    <property type="project" value="UniProtKB-KW"/>
</dbReference>
<dbReference type="Proteomes" id="UP000177622">
    <property type="component" value="Unassembled WGS sequence"/>
</dbReference>
<feature type="compositionally biased region" description="Polar residues" evidence="11">
    <location>
        <begin position="531"/>
        <end position="541"/>
    </location>
</feature>
<dbReference type="CDD" id="cd09233">
    <property type="entry name" value="ACE1-Sec16-like"/>
    <property type="match status" value="1"/>
</dbReference>
<keyword evidence="3 10" id="KW-0813">Transport</keyword>
<dbReference type="InterPro" id="IPR000253">
    <property type="entry name" value="FHA_dom"/>
</dbReference>
<feature type="compositionally biased region" description="Polar residues" evidence="11">
    <location>
        <begin position="305"/>
        <end position="315"/>
    </location>
</feature>
<evidence type="ECO:0000313" key="14">
    <source>
        <dbReference type="Proteomes" id="UP000177622"/>
    </source>
</evidence>
<evidence type="ECO:0000256" key="8">
    <source>
        <dbReference type="ARBA" id="ARBA00023136"/>
    </source>
</evidence>
<evidence type="ECO:0000256" key="4">
    <source>
        <dbReference type="ARBA" id="ARBA00022824"/>
    </source>
</evidence>
<dbReference type="GO" id="GO:0005789">
    <property type="term" value="C:endoplasmic reticulum membrane"/>
    <property type="evidence" value="ECO:0007669"/>
    <property type="project" value="UniProtKB-SubCell"/>
</dbReference>
<feature type="compositionally biased region" description="Polar residues" evidence="11">
    <location>
        <begin position="1580"/>
        <end position="1592"/>
    </location>
</feature>
<dbReference type="InterPro" id="IPR024468">
    <property type="entry name" value="Sec16_N"/>
</dbReference>
<dbReference type="Gene3D" id="1.25.40.1030">
    <property type="match status" value="1"/>
</dbReference>
<feature type="compositionally biased region" description="Pro residues" evidence="11">
    <location>
        <begin position="768"/>
        <end position="783"/>
    </location>
</feature>
<feature type="region of interest" description="Disordered" evidence="11">
    <location>
        <begin position="1481"/>
        <end position="1613"/>
    </location>
</feature>
<feature type="compositionally biased region" description="Polar residues" evidence="11">
    <location>
        <begin position="1540"/>
        <end position="1553"/>
    </location>
</feature>
<feature type="compositionally biased region" description="Polar residues" evidence="11">
    <location>
        <begin position="568"/>
        <end position="590"/>
    </location>
</feature>
<feature type="compositionally biased region" description="Low complexity" evidence="11">
    <location>
        <begin position="1666"/>
        <end position="1681"/>
    </location>
</feature>
<proteinExistence type="inferred from homology"/>
<dbReference type="RefSeq" id="XP_022486713.1">
    <property type="nucleotide sequence ID" value="XM_022633396.1"/>
</dbReference>
<evidence type="ECO:0000313" key="13">
    <source>
        <dbReference type="EMBL" id="OGE51268.1"/>
    </source>
</evidence>
<dbReference type="Pfam" id="PF12931">
    <property type="entry name" value="TPR_Sec16"/>
    <property type="match status" value="1"/>
</dbReference>
<evidence type="ECO:0000256" key="9">
    <source>
        <dbReference type="ARBA" id="ARBA00024687"/>
    </source>
</evidence>
<comment type="subcellular location">
    <subcellularLocation>
        <location evidence="1">Endoplasmic reticulum membrane</location>
        <topology evidence="1">Peripheral membrane protein</topology>
        <orientation evidence="1">Cytoplasmic side</orientation>
    </subcellularLocation>
</comment>
<dbReference type="GO" id="GO:0070971">
    <property type="term" value="C:endoplasmic reticulum exit site"/>
    <property type="evidence" value="ECO:0007669"/>
    <property type="project" value="TreeGrafter"/>
</dbReference>
<feature type="compositionally biased region" description="Polar residues" evidence="11">
    <location>
        <begin position="366"/>
        <end position="380"/>
    </location>
</feature>
<feature type="region of interest" description="Disordered" evidence="11">
    <location>
        <begin position="1"/>
        <end position="27"/>
    </location>
</feature>
<feature type="domain" description="FHA" evidence="12">
    <location>
        <begin position="1402"/>
        <end position="1462"/>
    </location>
</feature>
<feature type="compositionally biased region" description="Pro residues" evidence="11">
    <location>
        <begin position="623"/>
        <end position="643"/>
    </location>
</feature>
<keyword evidence="6 10" id="KW-0653">Protein transport</keyword>
<feature type="compositionally biased region" description="Polar residues" evidence="11">
    <location>
        <begin position="682"/>
        <end position="700"/>
    </location>
</feature>
<evidence type="ECO:0000256" key="2">
    <source>
        <dbReference type="ARBA" id="ARBA00005927"/>
    </source>
</evidence>
<feature type="compositionally biased region" description="Pro residues" evidence="11">
    <location>
        <begin position="701"/>
        <end position="723"/>
    </location>
</feature>
<comment type="function">
    <text evidence="9 10">Involved in the initiation of assembly of the COPII coat required for the formation of transport vesicles from the endoplasmic reticulum (ER) and the selection of cargo molecules. Also involved in autophagy.</text>
</comment>
<feature type="compositionally biased region" description="Low complexity" evidence="11">
    <location>
        <begin position="381"/>
        <end position="398"/>
    </location>
</feature>
<feature type="region of interest" description="Disordered" evidence="11">
    <location>
        <begin position="502"/>
        <end position="944"/>
    </location>
</feature>
<evidence type="ECO:0000259" key="12">
    <source>
        <dbReference type="PROSITE" id="PS50006"/>
    </source>
</evidence>
<dbReference type="InterPro" id="IPR024298">
    <property type="entry name" value="Sec16_Sec23-bd"/>
</dbReference>
<feature type="compositionally biased region" description="Polar residues" evidence="11">
    <location>
        <begin position="1599"/>
        <end position="1613"/>
    </location>
</feature>
<dbReference type="GeneID" id="34578130"/>
<dbReference type="STRING" id="1835702.A0A1F5LDH4"/>
<protein>
    <recommendedName>
        <fullName evidence="10">Protein transport protein sec16</fullName>
    </recommendedName>
</protein>
<evidence type="ECO:0000256" key="11">
    <source>
        <dbReference type="SAM" id="MobiDB-lite"/>
    </source>
</evidence>
<dbReference type="GO" id="GO:0012507">
    <property type="term" value="C:ER to Golgi transport vesicle membrane"/>
    <property type="evidence" value="ECO:0007669"/>
    <property type="project" value="TreeGrafter"/>
</dbReference>
<feature type="compositionally biased region" description="Pro residues" evidence="11">
    <location>
        <begin position="1879"/>
        <end position="1892"/>
    </location>
</feature>
<evidence type="ECO:0000256" key="5">
    <source>
        <dbReference type="ARBA" id="ARBA00022892"/>
    </source>
</evidence>
<feature type="compositionally biased region" description="Low complexity" evidence="11">
    <location>
        <begin position="1819"/>
        <end position="1849"/>
    </location>
</feature>